<dbReference type="Proteomes" id="UP001620295">
    <property type="component" value="Unassembled WGS sequence"/>
</dbReference>
<evidence type="ECO:0000313" key="4">
    <source>
        <dbReference type="EMBL" id="MFK4269449.1"/>
    </source>
</evidence>
<dbReference type="InterPro" id="IPR036271">
    <property type="entry name" value="Tet_transcr_reg_TetR-rel_C_sf"/>
</dbReference>
<dbReference type="InterPro" id="IPR050109">
    <property type="entry name" value="HTH-type_TetR-like_transc_reg"/>
</dbReference>
<dbReference type="Gene3D" id="1.10.357.10">
    <property type="entry name" value="Tetracycline Repressor, domain 2"/>
    <property type="match status" value="1"/>
</dbReference>
<evidence type="ECO:0000256" key="2">
    <source>
        <dbReference type="PROSITE-ProRule" id="PRU00335"/>
    </source>
</evidence>
<dbReference type="InterPro" id="IPR001647">
    <property type="entry name" value="HTH_TetR"/>
</dbReference>
<dbReference type="EMBL" id="JBJDQH010000011">
    <property type="protein sequence ID" value="MFK4269449.1"/>
    <property type="molecule type" value="Genomic_DNA"/>
</dbReference>
<comment type="caution">
    <text evidence="4">The sequence shown here is derived from an EMBL/GenBank/DDBJ whole genome shotgun (WGS) entry which is preliminary data.</text>
</comment>
<evidence type="ECO:0000313" key="5">
    <source>
        <dbReference type="Proteomes" id="UP001620295"/>
    </source>
</evidence>
<evidence type="ECO:0000259" key="3">
    <source>
        <dbReference type="PROSITE" id="PS50977"/>
    </source>
</evidence>
<feature type="DNA-binding region" description="H-T-H motif" evidence="2">
    <location>
        <begin position="35"/>
        <end position="54"/>
    </location>
</feature>
<dbReference type="PANTHER" id="PTHR30055:SF209">
    <property type="entry name" value="POSSIBLE TRANSCRIPTIONAL REGULATORY PROTEIN (PROBABLY TETR-FAMILY)"/>
    <property type="match status" value="1"/>
</dbReference>
<dbReference type="RefSeq" id="WP_358637518.1">
    <property type="nucleotide sequence ID" value="NZ_JBFAEV010000011.1"/>
</dbReference>
<keyword evidence="1 2" id="KW-0238">DNA-binding</keyword>
<name>A0ABW8LU42_9ACTN</name>
<evidence type="ECO:0000256" key="1">
    <source>
        <dbReference type="ARBA" id="ARBA00023125"/>
    </source>
</evidence>
<dbReference type="SUPFAM" id="SSF46689">
    <property type="entry name" value="Homeodomain-like"/>
    <property type="match status" value="1"/>
</dbReference>
<organism evidence="4 5">
    <name type="scientific">Streptomyces milbemycinicus</name>
    <dbReference type="NCBI Taxonomy" id="476552"/>
    <lineage>
        <taxon>Bacteria</taxon>
        <taxon>Bacillati</taxon>
        <taxon>Actinomycetota</taxon>
        <taxon>Actinomycetes</taxon>
        <taxon>Kitasatosporales</taxon>
        <taxon>Streptomycetaceae</taxon>
        <taxon>Streptomyces</taxon>
    </lineage>
</organism>
<dbReference type="InterPro" id="IPR009057">
    <property type="entry name" value="Homeodomain-like_sf"/>
</dbReference>
<dbReference type="PROSITE" id="PS50977">
    <property type="entry name" value="HTH_TETR_2"/>
    <property type="match status" value="1"/>
</dbReference>
<protein>
    <submittedName>
        <fullName evidence="4">TetR/AcrR family transcriptional regulator</fullName>
    </submittedName>
</protein>
<reference evidence="4 5" key="1">
    <citation type="submission" date="2024-11" db="EMBL/GenBank/DDBJ databases">
        <title>The Natural Products Discovery Center: Release of the First 8490 Sequenced Strains for Exploring Actinobacteria Biosynthetic Diversity.</title>
        <authorList>
            <person name="Kalkreuter E."/>
            <person name="Kautsar S.A."/>
            <person name="Yang D."/>
            <person name="Bader C.D."/>
            <person name="Teijaro C.N."/>
            <person name="Fluegel L."/>
            <person name="Davis C.M."/>
            <person name="Simpson J.R."/>
            <person name="Lauterbach L."/>
            <person name="Steele A.D."/>
            <person name="Gui C."/>
            <person name="Meng S."/>
            <person name="Li G."/>
            <person name="Viehrig K."/>
            <person name="Ye F."/>
            <person name="Su P."/>
            <person name="Kiefer A.F."/>
            <person name="Nichols A."/>
            <person name="Cepeda A.J."/>
            <person name="Yan W."/>
            <person name="Fan B."/>
            <person name="Jiang Y."/>
            <person name="Adhikari A."/>
            <person name="Zheng C.-J."/>
            <person name="Schuster L."/>
            <person name="Cowan T.M."/>
            <person name="Smanski M.J."/>
            <person name="Chevrette M.G."/>
            <person name="De Carvalho L.P.S."/>
            <person name="Shen B."/>
        </authorList>
    </citation>
    <scope>NUCLEOTIDE SEQUENCE [LARGE SCALE GENOMIC DNA]</scope>
    <source>
        <strain evidence="4 5">NPDC020863</strain>
    </source>
</reference>
<dbReference type="PANTHER" id="PTHR30055">
    <property type="entry name" value="HTH-TYPE TRANSCRIPTIONAL REGULATOR RUTR"/>
    <property type="match status" value="1"/>
</dbReference>
<gene>
    <name evidence="4" type="ORF">ACI2L5_31610</name>
</gene>
<accession>A0ABW8LU42</accession>
<sequence>MTGGRRERADAARNRRAILCATEELLDRYRPEQISMEQVATAAGVGKGTVFHRFGNRMGLMRALMEERALALGESVATGPPPLGPGAPPRERLLAFLDAMVDVVTRNKGLIAALDHAMTTAPKPAKPAEDSPADQDAHPVYTAWHRHISTLIAEERPDLDAELLAHILLSALHSDPVLALLRRGEGHRLTASLHTLTTAALDAPPRP</sequence>
<dbReference type="Pfam" id="PF00440">
    <property type="entry name" value="TetR_N"/>
    <property type="match status" value="1"/>
</dbReference>
<proteinExistence type="predicted"/>
<dbReference type="SUPFAM" id="SSF48498">
    <property type="entry name" value="Tetracyclin repressor-like, C-terminal domain"/>
    <property type="match status" value="1"/>
</dbReference>
<feature type="domain" description="HTH tetR-type" evidence="3">
    <location>
        <begin position="12"/>
        <end position="72"/>
    </location>
</feature>
<keyword evidence="5" id="KW-1185">Reference proteome</keyword>